<dbReference type="PANTHER" id="PTHR45527">
    <property type="entry name" value="NONRIBOSOMAL PEPTIDE SYNTHETASE"/>
    <property type="match status" value="1"/>
</dbReference>
<organism evidence="2 3">
    <name type="scientific">Duganella violaceipulchra</name>
    <dbReference type="NCBI Taxonomy" id="2849652"/>
    <lineage>
        <taxon>Bacteria</taxon>
        <taxon>Pseudomonadati</taxon>
        <taxon>Pseudomonadota</taxon>
        <taxon>Betaproteobacteria</taxon>
        <taxon>Burkholderiales</taxon>
        <taxon>Oxalobacteraceae</taxon>
        <taxon>Telluria group</taxon>
        <taxon>Duganella</taxon>
    </lineage>
</organism>
<dbReference type="Proteomes" id="UP001155901">
    <property type="component" value="Unassembled WGS sequence"/>
</dbReference>
<comment type="caution">
    <text evidence="2">The sequence shown here is derived from an EMBL/GenBank/DDBJ whole genome shotgun (WGS) entry which is preliminary data.</text>
</comment>
<dbReference type="GO" id="GO:0043041">
    <property type="term" value="P:amino acid activation for nonribosomal peptide biosynthetic process"/>
    <property type="evidence" value="ECO:0007669"/>
    <property type="project" value="TreeGrafter"/>
</dbReference>
<dbReference type="PANTHER" id="PTHR45527:SF1">
    <property type="entry name" value="FATTY ACID SYNTHASE"/>
    <property type="match status" value="1"/>
</dbReference>
<dbReference type="Pfam" id="PF00668">
    <property type="entry name" value="Condensation"/>
    <property type="match status" value="1"/>
</dbReference>
<dbReference type="InterPro" id="IPR001242">
    <property type="entry name" value="Condensation_dom"/>
</dbReference>
<sequence length="118" mass="12787">IAQARLGVSRAEHEAFFTQMLSDIDEPTLPYGLLDVRGDGSRIRETKQQLPAPLALQLRAQARAQGVSAASLMHLAWAQVLARLSGRRDVVFGTVLFGRMQGGAGSDRVLGMFINTLP</sequence>
<dbReference type="GO" id="GO:0003824">
    <property type="term" value="F:catalytic activity"/>
    <property type="evidence" value="ECO:0007669"/>
    <property type="project" value="InterPro"/>
</dbReference>
<feature type="non-terminal residue" evidence="2">
    <location>
        <position position="118"/>
    </location>
</feature>
<dbReference type="EMBL" id="JAHTGR010000155">
    <property type="protein sequence ID" value="MBV6325806.1"/>
    <property type="molecule type" value="Genomic_DNA"/>
</dbReference>
<proteinExistence type="predicted"/>
<evidence type="ECO:0000259" key="1">
    <source>
        <dbReference type="Pfam" id="PF00668"/>
    </source>
</evidence>
<dbReference type="GO" id="GO:0005737">
    <property type="term" value="C:cytoplasm"/>
    <property type="evidence" value="ECO:0007669"/>
    <property type="project" value="TreeGrafter"/>
</dbReference>
<evidence type="ECO:0000313" key="3">
    <source>
        <dbReference type="Proteomes" id="UP001155901"/>
    </source>
</evidence>
<feature type="domain" description="Condensation" evidence="1">
    <location>
        <begin position="11"/>
        <end position="118"/>
    </location>
</feature>
<evidence type="ECO:0000313" key="2">
    <source>
        <dbReference type="EMBL" id="MBV6325806.1"/>
    </source>
</evidence>
<dbReference type="GO" id="GO:0044550">
    <property type="term" value="P:secondary metabolite biosynthetic process"/>
    <property type="evidence" value="ECO:0007669"/>
    <property type="project" value="TreeGrafter"/>
</dbReference>
<dbReference type="Gene3D" id="3.30.559.30">
    <property type="entry name" value="Nonribosomal peptide synthetase, condensation domain"/>
    <property type="match status" value="1"/>
</dbReference>
<gene>
    <name evidence="2" type="ORF">KVP70_33455</name>
</gene>
<dbReference type="GO" id="GO:0031177">
    <property type="term" value="F:phosphopantetheine binding"/>
    <property type="evidence" value="ECO:0007669"/>
    <property type="project" value="TreeGrafter"/>
</dbReference>
<protein>
    <submittedName>
        <fullName evidence="2">Non-ribosomal peptide synthetase</fullName>
    </submittedName>
</protein>
<reference evidence="2" key="1">
    <citation type="submission" date="2021-07" db="EMBL/GenBank/DDBJ databases">
        <title>Characterization of violacein-producing bacteria and related species.</title>
        <authorList>
            <person name="Wilson H.S."/>
            <person name="De Leon M.E."/>
        </authorList>
    </citation>
    <scope>NUCLEOTIDE SEQUENCE</scope>
    <source>
        <strain evidence="2">HSC-15S17</strain>
    </source>
</reference>
<dbReference type="SUPFAM" id="SSF52777">
    <property type="entry name" value="CoA-dependent acyltransferases"/>
    <property type="match status" value="1"/>
</dbReference>
<dbReference type="RefSeq" id="WP_229225271.1">
    <property type="nucleotide sequence ID" value="NZ_JAHTGR010000155.1"/>
</dbReference>
<dbReference type="AlphaFoldDB" id="A0AA41HKH7"/>
<accession>A0AA41HKH7</accession>
<feature type="non-terminal residue" evidence="2">
    <location>
        <position position="1"/>
    </location>
</feature>
<name>A0AA41HKH7_9BURK</name>